<dbReference type="AlphaFoldDB" id="A0AAD8ZYW2"/>
<dbReference type="EC" id="1.1.1.179" evidence="3"/>
<evidence type="ECO:0000256" key="4">
    <source>
        <dbReference type="ARBA" id="ARBA00042988"/>
    </source>
</evidence>
<dbReference type="SUPFAM" id="SSF51735">
    <property type="entry name" value="NAD(P)-binding Rossmann-fold domains"/>
    <property type="match status" value="1"/>
</dbReference>
<evidence type="ECO:0000259" key="7">
    <source>
        <dbReference type="Pfam" id="PF22725"/>
    </source>
</evidence>
<comment type="caution">
    <text evidence="8">The sequence shown here is derived from an EMBL/GenBank/DDBJ whole genome shotgun (WGS) entry which is preliminary data.</text>
</comment>
<dbReference type="GO" id="GO:0047837">
    <property type="term" value="F:D-xylose 1-dehydrogenase (NADP+) activity"/>
    <property type="evidence" value="ECO:0007669"/>
    <property type="project" value="UniProtKB-EC"/>
</dbReference>
<keyword evidence="2" id="KW-0560">Oxidoreductase</keyword>
<evidence type="ECO:0000313" key="8">
    <source>
        <dbReference type="EMBL" id="KAK1837879.1"/>
    </source>
</evidence>
<dbReference type="InterPro" id="IPR050984">
    <property type="entry name" value="Gfo/Idh/MocA_domain"/>
</dbReference>
<dbReference type="Pfam" id="PF01408">
    <property type="entry name" value="GFO_IDH_MocA"/>
    <property type="match status" value="1"/>
</dbReference>
<evidence type="ECO:0000256" key="2">
    <source>
        <dbReference type="ARBA" id="ARBA00023002"/>
    </source>
</evidence>
<accession>A0AAD8ZYW2</accession>
<dbReference type="Proteomes" id="UP001243330">
    <property type="component" value="Unassembled WGS sequence"/>
</dbReference>
<evidence type="ECO:0000256" key="1">
    <source>
        <dbReference type="ARBA" id="ARBA00010928"/>
    </source>
</evidence>
<feature type="domain" description="Gfo/Idh/MocA-like oxidoreductase N-terminal" evidence="6">
    <location>
        <begin position="10"/>
        <end position="139"/>
    </location>
</feature>
<dbReference type="PANTHER" id="PTHR22604">
    <property type="entry name" value="OXIDOREDUCTASES"/>
    <property type="match status" value="1"/>
</dbReference>
<dbReference type="Gene3D" id="3.30.360.10">
    <property type="entry name" value="Dihydrodipicolinate Reductase, domain 2"/>
    <property type="match status" value="1"/>
</dbReference>
<gene>
    <name evidence="8" type="ORF">CCHR01_19502</name>
</gene>
<dbReference type="Pfam" id="PF22725">
    <property type="entry name" value="GFO_IDH_MocA_C3"/>
    <property type="match status" value="1"/>
</dbReference>
<protein>
    <recommendedName>
        <fullName evidence="3">D-xylose 1-dehydrogenase (NADP(+), D-xylono-1,5-lactone-forming)</fullName>
        <ecNumber evidence="3">1.1.1.179</ecNumber>
    </recommendedName>
    <alternativeName>
        <fullName evidence="4">D-xylose-NADP dehydrogenase</fullName>
    </alternativeName>
</protein>
<keyword evidence="9" id="KW-1185">Reference proteome</keyword>
<reference evidence="8" key="1">
    <citation type="submission" date="2023-01" db="EMBL/GenBank/DDBJ databases">
        <title>Colletotrichum chrysophilum M932 genome sequence.</title>
        <authorList>
            <person name="Baroncelli R."/>
        </authorList>
    </citation>
    <scope>NUCLEOTIDE SEQUENCE</scope>
    <source>
        <strain evidence="8">M932</strain>
    </source>
</reference>
<name>A0AAD8ZYW2_9PEZI</name>
<evidence type="ECO:0000256" key="3">
    <source>
        <dbReference type="ARBA" id="ARBA00038984"/>
    </source>
</evidence>
<evidence type="ECO:0000259" key="6">
    <source>
        <dbReference type="Pfam" id="PF01408"/>
    </source>
</evidence>
<proteinExistence type="inferred from homology"/>
<organism evidence="8 9">
    <name type="scientific">Colletotrichum chrysophilum</name>
    <dbReference type="NCBI Taxonomy" id="1836956"/>
    <lineage>
        <taxon>Eukaryota</taxon>
        <taxon>Fungi</taxon>
        <taxon>Dikarya</taxon>
        <taxon>Ascomycota</taxon>
        <taxon>Pezizomycotina</taxon>
        <taxon>Sordariomycetes</taxon>
        <taxon>Hypocreomycetidae</taxon>
        <taxon>Glomerellales</taxon>
        <taxon>Glomerellaceae</taxon>
        <taxon>Colletotrichum</taxon>
        <taxon>Colletotrichum gloeosporioides species complex</taxon>
    </lineage>
</organism>
<dbReference type="SUPFAM" id="SSF55347">
    <property type="entry name" value="Glyceraldehyde-3-phosphate dehydrogenase-like, C-terminal domain"/>
    <property type="match status" value="1"/>
</dbReference>
<dbReference type="InterPro" id="IPR055170">
    <property type="entry name" value="GFO_IDH_MocA-like_dom"/>
</dbReference>
<dbReference type="EMBL" id="JAQOWY010000974">
    <property type="protein sequence ID" value="KAK1837879.1"/>
    <property type="molecule type" value="Genomic_DNA"/>
</dbReference>
<evidence type="ECO:0000256" key="5">
    <source>
        <dbReference type="ARBA" id="ARBA00049233"/>
    </source>
</evidence>
<dbReference type="InterPro" id="IPR000683">
    <property type="entry name" value="Gfo/Idh/MocA-like_OxRdtase_N"/>
</dbReference>
<comment type="similarity">
    <text evidence="1">Belongs to the Gfo/Idh/MocA family.</text>
</comment>
<evidence type="ECO:0000313" key="9">
    <source>
        <dbReference type="Proteomes" id="UP001243330"/>
    </source>
</evidence>
<sequence length="396" mass="43375">METMTKFTLKWGIMATGHIAANFVRDLLTDPASRDVCDVQHQVVAVASAKSKEQAVEFCTRVQIPSDATVNTYGSYRELVADKDVSIIYVASPVSHHFQNVMLALEAGKHVLCEKTFTVNAAQAKALVHKAREKRLFLMEAVWTRFLPLSTKVREMVSAGAIGIVHRVIADNSIHRNLPDGKLDFKDSDRVVNPGLAGGAMLELGIYSLTWIMQILYHLQPQEERESPAPVAAAVSKYHTGVDEAAGFLVHFPMHKTMGIGMTTLRLGSGVDFDFKGGPAIKIQGSDGEIQICGPAFRPQSYTVIKVNGGGKTGTIQCPFPQDSKRGGWGHGLFWEADECARCLRDGKSESCIMPLDETIITMEIIEAVLKQGAMEYSDIITSDVYDPESPLNNGY</sequence>
<dbReference type="InterPro" id="IPR036291">
    <property type="entry name" value="NAD(P)-bd_dom_sf"/>
</dbReference>
<dbReference type="Gene3D" id="3.40.50.720">
    <property type="entry name" value="NAD(P)-binding Rossmann-like Domain"/>
    <property type="match status" value="1"/>
</dbReference>
<feature type="domain" description="GFO/IDH/MocA-like oxidoreductase" evidence="7">
    <location>
        <begin position="152"/>
        <end position="290"/>
    </location>
</feature>
<comment type="catalytic activity">
    <reaction evidence="5">
        <text>D-xylose + NADP(+) = D-xylono-1,5-lactone + NADPH + H(+)</text>
        <dbReference type="Rhea" id="RHEA:22000"/>
        <dbReference type="ChEBI" id="CHEBI:15378"/>
        <dbReference type="ChEBI" id="CHEBI:15867"/>
        <dbReference type="ChEBI" id="CHEBI:53455"/>
        <dbReference type="ChEBI" id="CHEBI:57783"/>
        <dbReference type="ChEBI" id="CHEBI:58349"/>
        <dbReference type="EC" id="1.1.1.179"/>
    </reaction>
</comment>
<dbReference type="GO" id="GO:0000166">
    <property type="term" value="F:nucleotide binding"/>
    <property type="evidence" value="ECO:0007669"/>
    <property type="project" value="InterPro"/>
</dbReference>
<dbReference type="PANTHER" id="PTHR22604:SF115">
    <property type="entry name" value="DIHYDRODIOL DEHYDROGENASE, PUTATIVE (AFU_ORTHOLOGUE AFUA_1G07520)-RELATED"/>
    <property type="match status" value="1"/>
</dbReference>